<name>A0A7T3ZZN0_9MICO</name>
<dbReference type="PANTHER" id="PTHR12526">
    <property type="entry name" value="GLYCOSYLTRANSFERASE"/>
    <property type="match status" value="1"/>
</dbReference>
<dbReference type="SUPFAM" id="SSF53756">
    <property type="entry name" value="UDP-Glycosyltransferase/glycogen phosphorylase"/>
    <property type="match status" value="1"/>
</dbReference>
<protein>
    <submittedName>
        <fullName evidence="5">Glycosyltransferase family 4 protein</fullName>
    </submittedName>
</protein>
<dbReference type="Proteomes" id="UP000595374">
    <property type="component" value="Chromosome"/>
</dbReference>
<evidence type="ECO:0000256" key="3">
    <source>
        <dbReference type="SAM" id="MobiDB-lite"/>
    </source>
</evidence>
<proteinExistence type="predicted"/>
<reference evidence="5 6" key="1">
    <citation type="submission" date="2020-12" db="EMBL/GenBank/DDBJ databases">
        <title>FDA dAtabase for Regulatory Grade micrObial Sequences (FDA-ARGOS): Supporting development and validation of Infectious Disease Dx tests.</title>
        <authorList>
            <person name="Sproer C."/>
            <person name="Gronow S."/>
            <person name="Severitt S."/>
            <person name="Schroder I."/>
            <person name="Tallon L."/>
            <person name="Sadzewicz L."/>
            <person name="Zhao X."/>
            <person name="Boylan J."/>
            <person name="Ott S."/>
            <person name="Bowen H."/>
            <person name="Vavikolanu K."/>
            <person name="Mehta A."/>
            <person name="Aluvathingal J."/>
            <person name="Nadendla S."/>
            <person name="Lowell S."/>
            <person name="Myers T."/>
            <person name="Yan Y."/>
            <person name="Sichtig H."/>
        </authorList>
    </citation>
    <scope>NUCLEOTIDE SEQUENCE [LARGE SCALE GENOMIC DNA]</scope>
    <source>
        <strain evidence="5 6">FDAARGOS_990</strain>
    </source>
</reference>
<dbReference type="Gene3D" id="3.40.50.2000">
    <property type="entry name" value="Glycogen Phosphorylase B"/>
    <property type="match status" value="2"/>
</dbReference>
<dbReference type="InterPro" id="IPR028098">
    <property type="entry name" value="Glyco_trans_4-like_N"/>
</dbReference>
<feature type="compositionally biased region" description="Basic and acidic residues" evidence="3">
    <location>
        <begin position="189"/>
        <end position="198"/>
    </location>
</feature>
<dbReference type="RefSeq" id="WP_198499698.1">
    <property type="nucleotide sequence ID" value="NZ_CP065989.1"/>
</dbReference>
<evidence type="ECO:0000313" key="5">
    <source>
        <dbReference type="EMBL" id="QQB14642.1"/>
    </source>
</evidence>
<sequence>MRIAYILLDPGIGIFGTKGASVHAQEVIRAFRRLGHEVTVFCTRTDDAMPGDLADLEVVRLDLPPGLDRGCREIALLRVSDLLADLVATRGGFDLVYERYSLFSTAGAALSDRLGVPLILEVNAPLIEEQRTHRGLVHTEHAQRSTAASFGRAARIVCVSEAVADWVRRDYPGLAEVVVVPNGVNTDRIAPRPPDRNAPETPDPTVRGTVPSSRAPVRIGFVGTLKPWHGTDRLLAACADLEGPFHLDIVGHGPEAEALAAQAERLRLGARITFHGAVAPADVPAYLQRFDIAVAPYPAGPNYFSPLKIYEYLAAGVPTVASRVGSIPELLAGTDAGILVAPDDTAELTAALQTLLNDPARRTRMGQAARAEAIARHSWESRCRDILAPVLVETA</sequence>
<dbReference type="AlphaFoldDB" id="A0A7T3ZZN0"/>
<accession>A0A7T3ZZN0</accession>
<dbReference type="CDD" id="cd03801">
    <property type="entry name" value="GT4_PimA-like"/>
    <property type="match status" value="1"/>
</dbReference>
<feature type="domain" description="Glycosyltransferase subfamily 4-like N-terminal" evidence="4">
    <location>
        <begin position="19"/>
        <end position="188"/>
    </location>
</feature>
<keyword evidence="1" id="KW-0328">Glycosyltransferase</keyword>
<feature type="region of interest" description="Disordered" evidence="3">
    <location>
        <begin position="185"/>
        <end position="212"/>
    </location>
</feature>
<evidence type="ECO:0000256" key="1">
    <source>
        <dbReference type="ARBA" id="ARBA00022676"/>
    </source>
</evidence>
<dbReference type="GO" id="GO:0016757">
    <property type="term" value="F:glycosyltransferase activity"/>
    <property type="evidence" value="ECO:0007669"/>
    <property type="project" value="UniProtKB-KW"/>
</dbReference>
<evidence type="ECO:0000313" key="6">
    <source>
        <dbReference type="Proteomes" id="UP000595374"/>
    </source>
</evidence>
<evidence type="ECO:0000256" key="2">
    <source>
        <dbReference type="ARBA" id="ARBA00022679"/>
    </source>
</evidence>
<keyword evidence="2 5" id="KW-0808">Transferase</keyword>
<evidence type="ECO:0000259" key="4">
    <source>
        <dbReference type="Pfam" id="PF13439"/>
    </source>
</evidence>
<gene>
    <name evidence="5" type="ORF">I6H47_01180</name>
</gene>
<dbReference type="Pfam" id="PF13439">
    <property type="entry name" value="Glyco_transf_4"/>
    <property type="match status" value="1"/>
</dbReference>
<dbReference type="Pfam" id="PF13692">
    <property type="entry name" value="Glyco_trans_1_4"/>
    <property type="match status" value="1"/>
</dbReference>
<dbReference type="EMBL" id="CP065989">
    <property type="protein sequence ID" value="QQB14642.1"/>
    <property type="molecule type" value="Genomic_DNA"/>
</dbReference>
<dbReference type="PANTHER" id="PTHR12526:SF600">
    <property type="entry name" value="GLYCOSYL TRANSFERASE GROUP 1"/>
    <property type="match status" value="1"/>
</dbReference>
<organism evidence="5 6">
    <name type="scientific">Brevibacterium casei</name>
    <dbReference type="NCBI Taxonomy" id="33889"/>
    <lineage>
        <taxon>Bacteria</taxon>
        <taxon>Bacillati</taxon>
        <taxon>Actinomycetota</taxon>
        <taxon>Actinomycetes</taxon>
        <taxon>Micrococcales</taxon>
        <taxon>Brevibacteriaceae</taxon>
        <taxon>Brevibacterium</taxon>
    </lineage>
</organism>